<protein>
    <recommendedName>
        <fullName evidence="3">Cytochrome b5 heme-binding domain-containing protein</fullName>
    </recommendedName>
</protein>
<gene>
    <name evidence="4" type="ORF">AB6A40_002807</name>
</gene>
<reference evidence="4 5" key="1">
    <citation type="submission" date="2024-08" db="EMBL/GenBank/DDBJ databases">
        <title>Gnathostoma spinigerum genome.</title>
        <authorList>
            <person name="Gonzalez-Bertolin B."/>
            <person name="Monzon S."/>
            <person name="Zaballos A."/>
            <person name="Jimenez P."/>
            <person name="Dekumyoy P."/>
            <person name="Varona S."/>
            <person name="Cuesta I."/>
            <person name="Sumanam S."/>
            <person name="Adisakwattana P."/>
            <person name="Gasser R.B."/>
            <person name="Hernandez-Gonzalez A."/>
            <person name="Young N.D."/>
            <person name="Perteguer M.J."/>
        </authorList>
    </citation>
    <scope>NUCLEOTIDE SEQUENCE [LARGE SCALE GENOMIC DNA]</scope>
    <source>
        <strain evidence="4">AL3</strain>
        <tissue evidence="4">Liver</tissue>
    </source>
</reference>
<evidence type="ECO:0000313" key="4">
    <source>
        <dbReference type="EMBL" id="MFH4976098.1"/>
    </source>
</evidence>
<dbReference type="Proteomes" id="UP001608902">
    <property type="component" value="Unassembled WGS sequence"/>
</dbReference>
<keyword evidence="2" id="KW-0812">Transmembrane</keyword>
<proteinExistence type="inferred from homology"/>
<dbReference type="InterPro" id="IPR036400">
    <property type="entry name" value="Cyt_B5-like_heme/steroid_sf"/>
</dbReference>
<dbReference type="InterPro" id="IPR050577">
    <property type="entry name" value="MAPR/NEUFC/NENF-like"/>
</dbReference>
<keyword evidence="5" id="KW-1185">Reference proteome</keyword>
<comment type="similarity">
    <text evidence="1">Belongs to the cytochrome b5 family. MAPR subfamily.</text>
</comment>
<name>A0ABD6E7S8_9BILA</name>
<feature type="domain" description="Cytochrome b5 heme-binding" evidence="3">
    <location>
        <begin position="173"/>
        <end position="269"/>
    </location>
</feature>
<evidence type="ECO:0000259" key="3">
    <source>
        <dbReference type="SMART" id="SM01117"/>
    </source>
</evidence>
<keyword evidence="2" id="KW-0472">Membrane</keyword>
<dbReference type="InterPro" id="IPR001199">
    <property type="entry name" value="Cyt_B5-like_heme/steroid-bd"/>
</dbReference>
<dbReference type="AlphaFoldDB" id="A0ABD6E7S8"/>
<dbReference type="SUPFAM" id="SSF55856">
    <property type="entry name" value="Cytochrome b5-like heme/steroid binding domain"/>
    <property type="match status" value="1"/>
</dbReference>
<sequence length="399" mass="45229">MVNGVQLEVSKSNLIALRYAKHATSGTHLDSATGLENSHTVIQAPSTLARRYMSSKSSPGLYTRLLIYSAFQVAFISFLLSYYNVQPLSYLSRRIRESQVWDHSVDALRDFLEPIKEIYDDVVDLIDVYDDDDDELTRNPRKSRKRREVKKESEVKKVAENSEKVDISKLPVLTREQLTLFDGSRPSKDVYLALLGRIYNVQKGSKYYAPGGSYHFFAGKDATRAFVTGDFSESGLTDDVRGLSEEDLLSIAEWSSFYEKNYELVGLLQGTYYDAKGKPTPRLQEVKKLTEKANEWKKAQAKENEIFPPCNSEWHKDSGRVWCSAKSGGVQRDWTGVPRKLFMPVSKTFRCACVRNFGAPLSEFPGSSFKKNRGDLDNPNVLEYENCHPSSISCQLVKT</sequence>
<dbReference type="PANTHER" id="PTHR10281:SF4">
    <property type="entry name" value="NEUFERRICIN"/>
    <property type="match status" value="1"/>
</dbReference>
<feature type="transmembrane region" description="Helical" evidence="2">
    <location>
        <begin position="61"/>
        <end position="83"/>
    </location>
</feature>
<dbReference type="Gene3D" id="3.10.120.10">
    <property type="entry name" value="Cytochrome b5-like heme/steroid binding domain"/>
    <property type="match status" value="1"/>
</dbReference>
<dbReference type="SMART" id="SM01117">
    <property type="entry name" value="Cyt-b5"/>
    <property type="match status" value="1"/>
</dbReference>
<comment type="caution">
    <text evidence="4">The sequence shown here is derived from an EMBL/GenBank/DDBJ whole genome shotgun (WGS) entry which is preliminary data.</text>
</comment>
<dbReference type="Pfam" id="PF00173">
    <property type="entry name" value="Cyt-b5"/>
    <property type="match status" value="1"/>
</dbReference>
<accession>A0ABD6E7S8</accession>
<dbReference type="EMBL" id="JBGFUD010001312">
    <property type="protein sequence ID" value="MFH4976098.1"/>
    <property type="molecule type" value="Genomic_DNA"/>
</dbReference>
<evidence type="ECO:0000256" key="2">
    <source>
        <dbReference type="SAM" id="Phobius"/>
    </source>
</evidence>
<keyword evidence="2" id="KW-1133">Transmembrane helix</keyword>
<dbReference type="PANTHER" id="PTHR10281">
    <property type="entry name" value="MEMBRANE-ASSOCIATED PROGESTERONE RECEPTOR COMPONENT-RELATED"/>
    <property type="match status" value="1"/>
</dbReference>
<evidence type="ECO:0000256" key="1">
    <source>
        <dbReference type="ARBA" id="ARBA00038357"/>
    </source>
</evidence>
<organism evidence="4 5">
    <name type="scientific">Gnathostoma spinigerum</name>
    <dbReference type="NCBI Taxonomy" id="75299"/>
    <lineage>
        <taxon>Eukaryota</taxon>
        <taxon>Metazoa</taxon>
        <taxon>Ecdysozoa</taxon>
        <taxon>Nematoda</taxon>
        <taxon>Chromadorea</taxon>
        <taxon>Rhabditida</taxon>
        <taxon>Spirurina</taxon>
        <taxon>Gnathostomatomorpha</taxon>
        <taxon>Gnathostomatoidea</taxon>
        <taxon>Gnathostomatidae</taxon>
        <taxon>Gnathostoma</taxon>
    </lineage>
</organism>
<evidence type="ECO:0000313" key="5">
    <source>
        <dbReference type="Proteomes" id="UP001608902"/>
    </source>
</evidence>